<evidence type="ECO:0000313" key="2">
    <source>
        <dbReference type="Proteomes" id="UP000195521"/>
    </source>
</evidence>
<dbReference type="EMBL" id="BDQF01000018">
    <property type="protein sequence ID" value="GAW83906.1"/>
    <property type="molecule type" value="Genomic_DNA"/>
</dbReference>
<comment type="caution">
    <text evidence="1">The sequence shown here is derived from an EMBL/GenBank/DDBJ whole genome shotgun (WGS) entry which is preliminary data.</text>
</comment>
<reference evidence="2" key="1">
    <citation type="submission" date="2017-04" db="EMBL/GenBank/DDBJ databases">
        <title>Plasmodium gonderi genome.</title>
        <authorList>
            <person name="Arisue N."/>
            <person name="Honma H."/>
            <person name="Kawai S."/>
            <person name="Tougan T."/>
            <person name="Tanabe K."/>
            <person name="Horii T."/>
        </authorList>
    </citation>
    <scope>NUCLEOTIDE SEQUENCE [LARGE SCALE GENOMIC DNA]</scope>
    <source>
        <strain evidence="2">ATCC 30045</strain>
    </source>
</reference>
<protein>
    <submittedName>
        <fullName evidence="1">Variable surface protein</fullName>
    </submittedName>
</protein>
<dbReference type="RefSeq" id="XP_028546495.1">
    <property type="nucleotide sequence ID" value="XM_028690694.1"/>
</dbReference>
<sequence>MSFSNPLIIDFDFNGIFPTSIENFNVIEDKIGRNYETDTFFTACIKINSEFNIWGDSFHSICVVLSNYLDSIKEKETRDIKPYCKYFNYVLKSELKNYKTSCNGEKLCYQKMMEIYKHYKKVDMDKCKDDIIDLTDDIFTILNYLNSLYNYLKKLKNNSSICNFGSSCFNNYKDFLHKCKSIQNNSLQELQKIVEKEYKPYIHMNHDVLDASKHMHSSPYASEHAHSFYSISARKYTPSRLYLQQRIRKLKELWNKKRKKKFTLISSFDCKYEEYIDKGLDISYNVLE</sequence>
<accession>A0A1Y1JMU3</accession>
<dbReference type="AlphaFoldDB" id="A0A1Y1JMU3"/>
<proteinExistence type="predicted"/>
<gene>
    <name evidence="1" type="ORF">PGO_000030</name>
</gene>
<keyword evidence="2" id="KW-1185">Reference proteome</keyword>
<dbReference type="Proteomes" id="UP000195521">
    <property type="component" value="Unassembled WGS sequence"/>
</dbReference>
<evidence type="ECO:0000313" key="1">
    <source>
        <dbReference type="EMBL" id="GAW83906.1"/>
    </source>
</evidence>
<organism evidence="1 2">
    <name type="scientific">Plasmodium gonderi</name>
    <dbReference type="NCBI Taxonomy" id="77519"/>
    <lineage>
        <taxon>Eukaryota</taxon>
        <taxon>Sar</taxon>
        <taxon>Alveolata</taxon>
        <taxon>Apicomplexa</taxon>
        <taxon>Aconoidasida</taxon>
        <taxon>Haemosporida</taxon>
        <taxon>Plasmodiidae</taxon>
        <taxon>Plasmodium</taxon>
        <taxon>Plasmodium (Plasmodium)</taxon>
    </lineage>
</organism>
<dbReference type="GeneID" id="39744714"/>
<name>A0A1Y1JMU3_PLAGO</name>